<feature type="transmembrane region" description="Helical" evidence="18">
    <location>
        <begin position="182"/>
        <end position="201"/>
    </location>
</feature>
<feature type="transmembrane region" description="Helical" evidence="18">
    <location>
        <begin position="106"/>
        <end position="128"/>
    </location>
</feature>
<protein>
    <recommendedName>
        <fullName evidence="3">Membrane protein insertase YidC</fullName>
    </recommendedName>
    <alternativeName>
        <fullName evidence="15">Foldase YidC</fullName>
    </alternativeName>
    <alternativeName>
        <fullName evidence="14">Membrane integrase YidC</fullName>
    </alternativeName>
    <alternativeName>
        <fullName evidence="13">Membrane protein YidC</fullName>
    </alternativeName>
</protein>
<evidence type="ECO:0000256" key="13">
    <source>
        <dbReference type="ARBA" id="ARBA00031538"/>
    </source>
</evidence>
<dbReference type="InterPro" id="IPR028055">
    <property type="entry name" value="YidC/Oxa/ALB_C"/>
</dbReference>
<evidence type="ECO:0000256" key="4">
    <source>
        <dbReference type="ARBA" id="ARBA00022448"/>
    </source>
</evidence>
<reference evidence="20 21" key="1">
    <citation type="submission" date="2016-10" db="EMBL/GenBank/DDBJ databases">
        <authorList>
            <person name="de Groot N.N."/>
        </authorList>
    </citation>
    <scope>NUCLEOTIDE SEQUENCE [LARGE SCALE GENOMIC DNA]</scope>
    <source>
        <strain evidence="20 21">DSM 45434</strain>
    </source>
</reference>
<comment type="function">
    <text evidence="11">Required for the insertion and/or proper folding and/or complex formation of integral membrane proteins into the membrane. Involved in integration of membrane proteins that insert both dependently and independently of the Sec translocase complex, as well as at least some lipoproteins. Aids folding of multispanning membrane proteins.</text>
</comment>
<name>A0A1H1UX71_9CORY</name>
<evidence type="ECO:0000256" key="7">
    <source>
        <dbReference type="ARBA" id="ARBA00022927"/>
    </source>
</evidence>
<keyword evidence="6 16" id="KW-0812">Transmembrane</keyword>
<dbReference type="OrthoDB" id="9780552at2"/>
<dbReference type="PANTHER" id="PTHR12428:SF65">
    <property type="entry name" value="CYTOCHROME C OXIDASE ASSEMBLY PROTEIN COX18, MITOCHONDRIAL"/>
    <property type="match status" value="1"/>
</dbReference>
<evidence type="ECO:0000256" key="18">
    <source>
        <dbReference type="SAM" id="Phobius"/>
    </source>
</evidence>
<evidence type="ECO:0000256" key="9">
    <source>
        <dbReference type="ARBA" id="ARBA00023136"/>
    </source>
</evidence>
<evidence type="ECO:0000256" key="15">
    <source>
        <dbReference type="ARBA" id="ARBA00033342"/>
    </source>
</evidence>
<dbReference type="eggNOG" id="COG0706">
    <property type="taxonomic scope" value="Bacteria"/>
</dbReference>
<dbReference type="PANTHER" id="PTHR12428">
    <property type="entry name" value="OXA1"/>
    <property type="match status" value="1"/>
</dbReference>
<evidence type="ECO:0000256" key="3">
    <source>
        <dbReference type="ARBA" id="ARBA00015325"/>
    </source>
</evidence>
<evidence type="ECO:0000256" key="12">
    <source>
        <dbReference type="ARBA" id="ARBA00026028"/>
    </source>
</evidence>
<evidence type="ECO:0000256" key="5">
    <source>
        <dbReference type="ARBA" id="ARBA00022475"/>
    </source>
</evidence>
<evidence type="ECO:0000256" key="2">
    <source>
        <dbReference type="ARBA" id="ARBA00010527"/>
    </source>
</evidence>
<keyword evidence="21" id="KW-1185">Reference proteome</keyword>
<evidence type="ECO:0000256" key="14">
    <source>
        <dbReference type="ARBA" id="ARBA00033245"/>
    </source>
</evidence>
<dbReference type="NCBIfam" id="TIGR03592">
    <property type="entry name" value="yidC_oxa1_cterm"/>
    <property type="match status" value="1"/>
</dbReference>
<feature type="compositionally biased region" description="Basic and acidic residues" evidence="17">
    <location>
        <begin position="332"/>
        <end position="345"/>
    </location>
</feature>
<evidence type="ECO:0000313" key="21">
    <source>
        <dbReference type="Proteomes" id="UP000182237"/>
    </source>
</evidence>
<evidence type="ECO:0000256" key="6">
    <source>
        <dbReference type="ARBA" id="ARBA00022692"/>
    </source>
</evidence>
<dbReference type="InterPro" id="IPR001708">
    <property type="entry name" value="YidC/ALB3/OXA1/COX18"/>
</dbReference>
<dbReference type="InterPro" id="IPR047196">
    <property type="entry name" value="YidC_ALB_C"/>
</dbReference>
<keyword evidence="5" id="KW-1003">Cell membrane</keyword>
<sequence length="376" mass="42452">MIEAFVYPVSAVMKLWHWLLGPVLGVPSSGAWVASVILLVVTIRALVAPLTWMSFRTSRVIVLMRPQLAALEEQYGTDTTPEGVREHEQARREVHKEHRYNPFTGCLPLLIQLPFFLGLYRLLLWMAVPDRAEGHSLGLLTPEDVASFQQASFFGVPLPAYVAMSPEQFALLGTTLDDVRSVAIPMLACALFFTTFNMVLSQLRTRSTLEWNDRAARTIYRLIWVAVPFVPLLIGMAGLTGLVPVALLLYWFTGNLWTLGQTIVLWWLVVRVHPLGEDAREHIAASRAALDEQLAAKKETKRSRRSRRLKALARPSTIPAVRREIAAEKAEAKREKAEAKLQKKELARKRQTARREASRRERSAAKDADQPEDQME</sequence>
<evidence type="ECO:0000259" key="19">
    <source>
        <dbReference type="Pfam" id="PF02096"/>
    </source>
</evidence>
<dbReference type="NCBIfam" id="NF001300">
    <property type="entry name" value="PRK00247.1"/>
    <property type="match status" value="1"/>
</dbReference>
<dbReference type="GO" id="GO:0005886">
    <property type="term" value="C:plasma membrane"/>
    <property type="evidence" value="ECO:0007669"/>
    <property type="project" value="UniProtKB-SubCell"/>
</dbReference>
<dbReference type="Proteomes" id="UP000182237">
    <property type="component" value="Chromosome I"/>
</dbReference>
<feature type="transmembrane region" description="Helical" evidence="18">
    <location>
        <begin position="249"/>
        <end position="270"/>
    </location>
</feature>
<keyword evidence="10" id="KW-0143">Chaperone</keyword>
<evidence type="ECO:0000256" key="10">
    <source>
        <dbReference type="ARBA" id="ARBA00023186"/>
    </source>
</evidence>
<comment type="subunit">
    <text evidence="12">Interacts with the Sec translocase complex via SecD. Specifically interacts with transmembrane segments of nascent integral membrane proteins during membrane integration.</text>
</comment>
<evidence type="ECO:0000256" key="17">
    <source>
        <dbReference type="SAM" id="MobiDB-lite"/>
    </source>
</evidence>
<accession>A0A1H1UX71</accession>
<dbReference type="GO" id="GO:0015031">
    <property type="term" value="P:protein transport"/>
    <property type="evidence" value="ECO:0007669"/>
    <property type="project" value="UniProtKB-KW"/>
</dbReference>
<dbReference type="AlphaFoldDB" id="A0A1H1UX71"/>
<organism evidence="20 21">
    <name type="scientific">Corynebacterium timonense</name>
    <dbReference type="NCBI Taxonomy" id="441500"/>
    <lineage>
        <taxon>Bacteria</taxon>
        <taxon>Bacillati</taxon>
        <taxon>Actinomycetota</taxon>
        <taxon>Actinomycetes</taxon>
        <taxon>Mycobacteriales</taxon>
        <taxon>Corynebacteriaceae</taxon>
        <taxon>Corynebacterium</taxon>
    </lineage>
</organism>
<comment type="subcellular location">
    <subcellularLocation>
        <location evidence="1">Cell membrane</location>
        <topology evidence="1">Multi-pass membrane protein</topology>
    </subcellularLocation>
    <subcellularLocation>
        <location evidence="16">Membrane</location>
        <topology evidence="16">Multi-pass membrane protein</topology>
    </subcellularLocation>
</comment>
<feature type="transmembrane region" description="Helical" evidence="18">
    <location>
        <begin position="31"/>
        <end position="55"/>
    </location>
</feature>
<dbReference type="GO" id="GO:0051205">
    <property type="term" value="P:protein insertion into membrane"/>
    <property type="evidence" value="ECO:0007669"/>
    <property type="project" value="TreeGrafter"/>
</dbReference>
<keyword evidence="4" id="KW-0813">Transport</keyword>
<dbReference type="RefSeq" id="WP_019194882.1">
    <property type="nucleotide sequence ID" value="NZ_LT629765.1"/>
</dbReference>
<evidence type="ECO:0000313" key="20">
    <source>
        <dbReference type="EMBL" id="SDS76686.1"/>
    </source>
</evidence>
<keyword evidence="9 18" id="KW-0472">Membrane</keyword>
<keyword evidence="8 18" id="KW-1133">Transmembrane helix</keyword>
<dbReference type="EMBL" id="LT629765">
    <property type="protein sequence ID" value="SDS76686.1"/>
    <property type="molecule type" value="Genomic_DNA"/>
</dbReference>
<evidence type="ECO:0000256" key="1">
    <source>
        <dbReference type="ARBA" id="ARBA00004651"/>
    </source>
</evidence>
<comment type="similarity">
    <text evidence="2">Belongs to the OXA1/ALB3/YidC family. Type 1 subfamily.</text>
</comment>
<feature type="compositionally biased region" description="Basic and acidic residues" evidence="17">
    <location>
        <begin position="353"/>
        <end position="369"/>
    </location>
</feature>
<gene>
    <name evidence="20" type="ORF">SAMN04488539_2349</name>
</gene>
<feature type="domain" description="Membrane insertase YidC/Oxa/ALB C-terminal" evidence="19">
    <location>
        <begin position="32"/>
        <end position="264"/>
    </location>
</feature>
<evidence type="ECO:0000256" key="11">
    <source>
        <dbReference type="ARBA" id="ARBA00025034"/>
    </source>
</evidence>
<dbReference type="CDD" id="cd20070">
    <property type="entry name" value="5TM_YidC_Alb3"/>
    <property type="match status" value="1"/>
</dbReference>
<keyword evidence="7" id="KW-0653">Protein transport</keyword>
<dbReference type="STRING" id="1203190.GCA_000312345_02098"/>
<dbReference type="Pfam" id="PF02096">
    <property type="entry name" value="60KD_IMP"/>
    <property type="match status" value="1"/>
</dbReference>
<dbReference type="GO" id="GO:0032977">
    <property type="term" value="F:membrane insertase activity"/>
    <property type="evidence" value="ECO:0007669"/>
    <property type="project" value="InterPro"/>
</dbReference>
<evidence type="ECO:0000256" key="8">
    <source>
        <dbReference type="ARBA" id="ARBA00022989"/>
    </source>
</evidence>
<feature type="region of interest" description="Disordered" evidence="17">
    <location>
        <begin position="332"/>
        <end position="376"/>
    </location>
</feature>
<feature type="transmembrane region" description="Helical" evidence="18">
    <location>
        <begin position="222"/>
        <end position="243"/>
    </location>
</feature>
<proteinExistence type="inferred from homology"/>
<evidence type="ECO:0000256" key="16">
    <source>
        <dbReference type="RuleBase" id="RU003945"/>
    </source>
</evidence>